<feature type="transmembrane region" description="Helical" evidence="1">
    <location>
        <begin position="125"/>
        <end position="146"/>
    </location>
</feature>
<evidence type="ECO:0008006" key="4">
    <source>
        <dbReference type="Google" id="ProtNLM"/>
    </source>
</evidence>
<keyword evidence="1" id="KW-0472">Membrane</keyword>
<dbReference type="RefSeq" id="WP_084371049.1">
    <property type="nucleotide sequence ID" value="NZ_FWYF01000001.1"/>
</dbReference>
<feature type="transmembrane region" description="Helical" evidence="1">
    <location>
        <begin position="12"/>
        <end position="33"/>
    </location>
</feature>
<evidence type="ECO:0000313" key="2">
    <source>
        <dbReference type="EMBL" id="SMD32390.1"/>
    </source>
</evidence>
<feature type="transmembrane region" description="Helical" evidence="1">
    <location>
        <begin position="441"/>
        <end position="461"/>
    </location>
</feature>
<protein>
    <recommendedName>
        <fullName evidence="4">Membrane protein YfhO</fullName>
    </recommendedName>
</protein>
<feature type="transmembrane region" description="Helical" evidence="1">
    <location>
        <begin position="344"/>
        <end position="363"/>
    </location>
</feature>
<evidence type="ECO:0000313" key="3">
    <source>
        <dbReference type="Proteomes" id="UP000192472"/>
    </source>
</evidence>
<proteinExistence type="predicted"/>
<keyword evidence="3" id="KW-1185">Reference proteome</keyword>
<dbReference type="PANTHER" id="PTHR38454">
    <property type="entry name" value="INTEGRAL MEMBRANE PROTEIN-RELATED"/>
    <property type="match status" value="1"/>
</dbReference>
<dbReference type="EMBL" id="FWYF01000001">
    <property type="protein sequence ID" value="SMD32390.1"/>
    <property type="molecule type" value="Genomic_DNA"/>
</dbReference>
<feature type="transmembrane region" description="Helical" evidence="1">
    <location>
        <begin position="195"/>
        <end position="215"/>
    </location>
</feature>
<dbReference type="PANTHER" id="PTHR38454:SF1">
    <property type="entry name" value="INTEGRAL MEMBRANE PROTEIN"/>
    <property type="match status" value="1"/>
</dbReference>
<feature type="transmembrane region" description="Helical" evidence="1">
    <location>
        <begin position="227"/>
        <end position="246"/>
    </location>
</feature>
<sequence length="819" mass="90402">MLNLNFKKDLLPHAVAIAIFCLATVLFFAPVFFEGKTLPQHDITQWEGGAKELIDYREKTGEEGLWTNSMFSGMPGYLINVRFSGDLMKYVHRLYGLFLTYPMSTIFVSCLSCYLLLLVMGVRSWLAIAGGLAYGFTAFSIIGLMAGHNSKISAVSTMPLVMAGIHLAFKGNRIWGFVVTSIGLAIHLRPNHLQITYYLLLIVLAYGIMQLVSAIKEKTFPDFAKTSVILVVAALLAVGANFGSLITTMEYSKYSIRGKSELTEVGGVEAKAGLDTDYAFQYSNGIFEPLFLFIPNFYGGSAREDLGKNSNLEEALKKNGANRQQIKQQVSAAPAYWGDQPLTAPYYAGAIVVFLFVLGMILLEAKYRIWLGGLVIFALVLSWGSNFSLNYFIFDYLPGYSKFRSVTFAIIIAVFAMILGGFLGLEKLLSSDFNKQTQKKLLMAIGGVAGFALLCVLFAGMGSYRGAVDAQLANYPDWYLNALRADRASLLRMDALRSLIFVLLFAGVILALLKEKLSKGIAYTLLILFVFVDMFGISKRFINSDTFVRKSRQSEFQLTEADKKILQDKDTDYRVMNLLNPFNDAKTSYHHKSIGGYHGAKLGRYQELIERAIAPEQSQIISALQSGSFDFGEIGVLNMLNTKYFIAGASANAVLPNSTANGNAWFVQDIIEVTSADEEINAVGQIDTKKSAVIDESKFSISDQVPSADGQIKLLEYKPNYLKYSASNSSYGIGVFSEVFYPEGWIATIDGEEAGILRVNYILRALEIPEGEHVIEFRFEPASYTIGNTVTLVSSSLLILLLIGAIGYSFVKKEVLPQV</sequence>
<dbReference type="OrthoDB" id="9772884at2"/>
<name>A0A1W2G6U6_REIFA</name>
<dbReference type="STRING" id="692418.SAMN04488029_0735"/>
<dbReference type="AlphaFoldDB" id="A0A1W2G6U6"/>
<keyword evidence="1" id="KW-1133">Transmembrane helix</keyword>
<organism evidence="2 3">
    <name type="scientific">Reichenbachiella faecimaris</name>
    <dbReference type="NCBI Taxonomy" id="692418"/>
    <lineage>
        <taxon>Bacteria</taxon>
        <taxon>Pseudomonadati</taxon>
        <taxon>Bacteroidota</taxon>
        <taxon>Cytophagia</taxon>
        <taxon>Cytophagales</taxon>
        <taxon>Reichenbachiellaceae</taxon>
        <taxon>Reichenbachiella</taxon>
    </lineage>
</organism>
<feature type="transmembrane region" description="Helical" evidence="1">
    <location>
        <begin position="495"/>
        <end position="513"/>
    </location>
</feature>
<keyword evidence="1" id="KW-0812">Transmembrane</keyword>
<feature type="transmembrane region" description="Helical" evidence="1">
    <location>
        <begin position="790"/>
        <end position="811"/>
    </location>
</feature>
<feature type="transmembrane region" description="Helical" evidence="1">
    <location>
        <begin position="94"/>
        <end position="119"/>
    </location>
</feature>
<feature type="transmembrane region" description="Helical" evidence="1">
    <location>
        <begin position="520"/>
        <end position="537"/>
    </location>
</feature>
<dbReference type="Proteomes" id="UP000192472">
    <property type="component" value="Unassembled WGS sequence"/>
</dbReference>
<feature type="transmembrane region" description="Helical" evidence="1">
    <location>
        <begin position="370"/>
        <end position="394"/>
    </location>
</feature>
<evidence type="ECO:0000256" key="1">
    <source>
        <dbReference type="SAM" id="Phobius"/>
    </source>
</evidence>
<reference evidence="2 3" key="1">
    <citation type="submission" date="2017-04" db="EMBL/GenBank/DDBJ databases">
        <authorList>
            <person name="Afonso C.L."/>
            <person name="Miller P.J."/>
            <person name="Scott M.A."/>
            <person name="Spackman E."/>
            <person name="Goraichik I."/>
            <person name="Dimitrov K.M."/>
            <person name="Suarez D.L."/>
            <person name="Swayne D.E."/>
        </authorList>
    </citation>
    <scope>NUCLEOTIDE SEQUENCE [LARGE SCALE GENOMIC DNA]</scope>
    <source>
        <strain evidence="2 3">DSM 26133</strain>
    </source>
</reference>
<feature type="transmembrane region" description="Helical" evidence="1">
    <location>
        <begin position="406"/>
        <end position="429"/>
    </location>
</feature>
<dbReference type="InterPro" id="IPR018580">
    <property type="entry name" value="Uncharacterised_YfhO"/>
</dbReference>
<gene>
    <name evidence="2" type="ORF">SAMN04488029_0735</name>
</gene>
<accession>A0A1W2G6U6</accession>